<dbReference type="AlphaFoldDB" id="A0A9N9Q8R5"/>
<protein>
    <recommendedName>
        <fullName evidence="1">Methyltransferase domain-containing protein</fullName>
    </recommendedName>
</protein>
<organism evidence="2 3">
    <name type="scientific">Hymenoscyphus albidus</name>
    <dbReference type="NCBI Taxonomy" id="595503"/>
    <lineage>
        <taxon>Eukaryota</taxon>
        <taxon>Fungi</taxon>
        <taxon>Dikarya</taxon>
        <taxon>Ascomycota</taxon>
        <taxon>Pezizomycotina</taxon>
        <taxon>Leotiomycetes</taxon>
        <taxon>Helotiales</taxon>
        <taxon>Helotiaceae</taxon>
        <taxon>Hymenoscyphus</taxon>
    </lineage>
</organism>
<feature type="domain" description="Methyltransferase" evidence="1">
    <location>
        <begin position="61"/>
        <end position="163"/>
    </location>
</feature>
<gene>
    <name evidence="2" type="ORF">HYALB_00012013</name>
</gene>
<keyword evidence="3" id="KW-1185">Reference proteome</keyword>
<dbReference type="EMBL" id="CAJVRM010000242">
    <property type="protein sequence ID" value="CAG8978151.1"/>
    <property type="molecule type" value="Genomic_DNA"/>
</dbReference>
<evidence type="ECO:0000313" key="2">
    <source>
        <dbReference type="EMBL" id="CAG8978151.1"/>
    </source>
</evidence>
<dbReference type="CDD" id="cd02440">
    <property type="entry name" value="AdoMet_MTases"/>
    <property type="match status" value="1"/>
</dbReference>
<proteinExistence type="predicted"/>
<sequence>MASPTIPTDLKSRLQASYNAIAPKYNDWTTSHASTKLHYLSLLLSHLDPPSTNKEKTPISVLELGCGHGLPVTQKLLETPHINVTANDLSTTQLSLARSNLSTSHPTSIENNRLNLIAGDMLSLTFPPASFNAVVGMYSLIHLPRDEQVVLLGKIATWLKPGGFLLANFAAEESEGSEIQKWLGEEQGWMFWSGWGSEGTVERIQKAGLGVLVREEVVDHDTVGVSFLWVLARKE</sequence>
<dbReference type="InterPro" id="IPR029063">
    <property type="entry name" value="SAM-dependent_MTases_sf"/>
</dbReference>
<comment type="caution">
    <text evidence="2">The sequence shown here is derived from an EMBL/GenBank/DDBJ whole genome shotgun (WGS) entry which is preliminary data.</text>
</comment>
<accession>A0A9N9Q8R5</accession>
<name>A0A9N9Q8R5_9HELO</name>
<evidence type="ECO:0000313" key="3">
    <source>
        <dbReference type="Proteomes" id="UP000701801"/>
    </source>
</evidence>
<dbReference type="PANTHER" id="PTHR43591:SF110">
    <property type="entry name" value="RHODANESE DOMAIN-CONTAINING PROTEIN"/>
    <property type="match status" value="1"/>
</dbReference>
<dbReference type="Proteomes" id="UP000701801">
    <property type="component" value="Unassembled WGS sequence"/>
</dbReference>
<reference evidence="2" key="1">
    <citation type="submission" date="2021-07" db="EMBL/GenBank/DDBJ databases">
        <authorList>
            <person name="Durling M."/>
        </authorList>
    </citation>
    <scope>NUCLEOTIDE SEQUENCE</scope>
</reference>
<dbReference type="OrthoDB" id="540004at2759"/>
<dbReference type="Gene3D" id="3.40.50.150">
    <property type="entry name" value="Vaccinia Virus protein VP39"/>
    <property type="match status" value="1"/>
</dbReference>
<dbReference type="InterPro" id="IPR041698">
    <property type="entry name" value="Methyltransf_25"/>
</dbReference>
<evidence type="ECO:0000259" key="1">
    <source>
        <dbReference type="Pfam" id="PF13649"/>
    </source>
</evidence>
<dbReference type="Pfam" id="PF13649">
    <property type="entry name" value="Methyltransf_25"/>
    <property type="match status" value="1"/>
</dbReference>
<dbReference type="PANTHER" id="PTHR43591">
    <property type="entry name" value="METHYLTRANSFERASE"/>
    <property type="match status" value="1"/>
</dbReference>
<dbReference type="SUPFAM" id="SSF53335">
    <property type="entry name" value="S-adenosyl-L-methionine-dependent methyltransferases"/>
    <property type="match status" value="1"/>
</dbReference>